<evidence type="ECO:0000256" key="1">
    <source>
        <dbReference type="SAM" id="Phobius"/>
    </source>
</evidence>
<evidence type="ECO:0000313" key="3">
    <source>
        <dbReference type="Proteomes" id="UP001430360"/>
    </source>
</evidence>
<keyword evidence="1" id="KW-0812">Transmembrane</keyword>
<comment type="caution">
    <text evidence="2">The sequence shown here is derived from an EMBL/GenBank/DDBJ whole genome shotgun (WGS) entry which is preliminary data.</text>
</comment>
<protein>
    <recommendedName>
        <fullName evidence="4">NfeD-like C-terminal domain-containing protein</fullName>
    </recommendedName>
</protein>
<keyword evidence="3" id="KW-1185">Reference proteome</keyword>
<dbReference type="RefSeq" id="WP_232134245.1">
    <property type="nucleotide sequence ID" value="NZ_CP089507.1"/>
</dbReference>
<feature type="transmembrane region" description="Helical" evidence="1">
    <location>
        <begin position="127"/>
        <end position="148"/>
    </location>
</feature>
<keyword evidence="1" id="KW-0472">Membrane</keyword>
<keyword evidence="1" id="KW-1133">Transmembrane helix</keyword>
<feature type="transmembrane region" description="Helical" evidence="1">
    <location>
        <begin position="63"/>
        <end position="84"/>
    </location>
</feature>
<evidence type="ECO:0008006" key="4">
    <source>
        <dbReference type="Google" id="ProtNLM"/>
    </source>
</evidence>
<name>A0ABS8U8X5_9GAMM</name>
<sequence length="216" mass="23466">MRSKWLDAAVVLTLGTGLLYAGGHYYRQSYLATFGLSAEQFQKSGEALMFFGFHAGLTGGAKYLLWGIAVLYAGLVLLILWLVIGKMARIQIRWRARRIASIRASRQVPRKRHRSLKIPALNTLDRIATVLPAVSIAFGAVLLALAGAEKLGKSRAESVIANFDGVSRAALRLDNGASVRVGPLIVCDDSACAYLMQKGVLVLRRDHIVSASVTTR</sequence>
<organism evidence="2 3">
    <name type="scientific">Luteimonas fraxinea</name>
    <dbReference type="NCBI Taxonomy" id="2901869"/>
    <lineage>
        <taxon>Bacteria</taxon>
        <taxon>Pseudomonadati</taxon>
        <taxon>Pseudomonadota</taxon>
        <taxon>Gammaproteobacteria</taxon>
        <taxon>Lysobacterales</taxon>
        <taxon>Lysobacteraceae</taxon>
        <taxon>Luteimonas</taxon>
    </lineage>
</organism>
<reference evidence="2" key="1">
    <citation type="submission" date="2021-12" db="EMBL/GenBank/DDBJ databases">
        <authorList>
            <person name="Ulrich A."/>
        </authorList>
    </citation>
    <scope>NUCLEOTIDE SEQUENCE</scope>
    <source>
        <strain evidence="2">A1P009</strain>
    </source>
</reference>
<accession>A0ABS8U8X5</accession>
<dbReference type="Proteomes" id="UP001430360">
    <property type="component" value="Unassembled WGS sequence"/>
</dbReference>
<reference evidence="2" key="2">
    <citation type="journal article" date="2022" name="Syst. Appl. Microbiol.">
        <title>Physiological and genomic characterisation of Luteimonas fraxinea sp. nov., a bacterial species associated with trees tolerant to ash dieback.</title>
        <authorList>
            <person name="Ulrich K."/>
            <person name="Becker R."/>
            <person name="Behrendt U."/>
            <person name="Kube M."/>
            <person name="Schneck V."/>
            <person name="Ulrich A."/>
        </authorList>
    </citation>
    <scope>NUCLEOTIDE SEQUENCE</scope>
    <source>
        <strain evidence="2">A1P009</strain>
    </source>
</reference>
<evidence type="ECO:0000313" key="2">
    <source>
        <dbReference type="EMBL" id="MCD9095724.1"/>
    </source>
</evidence>
<gene>
    <name evidence="2" type="ORF">LTT95_02040</name>
</gene>
<proteinExistence type="predicted"/>
<dbReference type="EMBL" id="JAJQKU010000001">
    <property type="protein sequence ID" value="MCD9095724.1"/>
    <property type="molecule type" value="Genomic_DNA"/>
</dbReference>